<dbReference type="Pfam" id="PF12686">
    <property type="entry name" value="DUF3800"/>
    <property type="match status" value="1"/>
</dbReference>
<gene>
    <name evidence="1" type="ORF">NCTC13043_01712</name>
</gene>
<name>A0A379F378_9BACT</name>
<dbReference type="AlphaFoldDB" id="A0A379F378"/>
<dbReference type="GeneID" id="78571378"/>
<accession>A0A379F378</accession>
<evidence type="ECO:0000313" key="2">
    <source>
        <dbReference type="Proteomes" id="UP000254235"/>
    </source>
</evidence>
<dbReference type="EMBL" id="UGTP01000001">
    <property type="protein sequence ID" value="SUC13088.1"/>
    <property type="molecule type" value="Genomic_DNA"/>
</dbReference>
<dbReference type="OrthoDB" id="6057352at2"/>
<sequence length="394" mass="45967">MKNYYVFLDECGAYGFEFSKSGTSKSFIVAAILIEDSDVDIVNSAIDAVRKRYFCGSEIKSKNVGGNYERRLRILNEIKDLPFSVFALVVDKQSIFADHGITKNKRTFYKFINQILYQELRTNITYLNIRADEVGSNEFCIEFAKYVETKKCTSSLFDQQTYNFVNSKMDNGVQLADLIAGTLSYIYDEDKSVNVPNKGTELLNIIQTKSPRILFFPKEYDEHLFEHLEGDVNYNRCIAELAYRRAQAFVDQHKTDKDERMQKQRFVLNYLLFRFKYNRYRKYIPTKELINALISNGYSVKSEQVFRNKIIGNLRDQGVIISSSSKGYKLPSSEREISDYYQHVNSVVVPMIQRLKICNDLLKSSSEDHIDYIEKTEYKALKCFLEAYSKIERR</sequence>
<organism evidence="1 2">
    <name type="scientific">Prevotella pallens</name>
    <dbReference type="NCBI Taxonomy" id="60133"/>
    <lineage>
        <taxon>Bacteria</taxon>
        <taxon>Pseudomonadati</taxon>
        <taxon>Bacteroidota</taxon>
        <taxon>Bacteroidia</taxon>
        <taxon>Bacteroidales</taxon>
        <taxon>Prevotellaceae</taxon>
        <taxon>Prevotella</taxon>
    </lineage>
</organism>
<reference evidence="1 2" key="1">
    <citation type="submission" date="2018-06" db="EMBL/GenBank/DDBJ databases">
        <authorList>
            <consortium name="Pathogen Informatics"/>
            <person name="Doyle S."/>
        </authorList>
    </citation>
    <scope>NUCLEOTIDE SEQUENCE [LARGE SCALE GENOMIC DNA]</scope>
    <source>
        <strain evidence="1 2">NCTC13043</strain>
    </source>
</reference>
<dbReference type="InterPro" id="IPR024524">
    <property type="entry name" value="DUF3800"/>
</dbReference>
<protein>
    <submittedName>
        <fullName evidence="1">Protein of uncharacterized function (DUF3800)</fullName>
    </submittedName>
</protein>
<dbReference type="RefSeq" id="WP_115083684.1">
    <property type="nucleotide sequence ID" value="NZ_UGTP01000001.1"/>
</dbReference>
<evidence type="ECO:0000313" key="1">
    <source>
        <dbReference type="EMBL" id="SUC13088.1"/>
    </source>
</evidence>
<proteinExistence type="predicted"/>
<dbReference type="Proteomes" id="UP000254235">
    <property type="component" value="Unassembled WGS sequence"/>
</dbReference>